<protein>
    <recommendedName>
        <fullName evidence="3">2OG-Fe dioxygenase</fullName>
    </recommendedName>
</protein>
<dbReference type="Pfam" id="PF10014">
    <property type="entry name" value="2OG-Fe_Oxy_2"/>
    <property type="match status" value="1"/>
</dbReference>
<sequence>MPATVLEPDTRALAPRFSAAMLERIGSDLLQSGYCHVPGQQIRLDCAIEPASWRQFSDCWGGLTLDNYMGDGGTYRFRRYGAINLDGPDAALTLLPHGPYEQPRYINTLNGGKARHFDPIEERFVEHPFLHCLLRSLASVFDAIHPGQGGWNIRLHPYRIRTWQEQPGLPTPEGLHRDGVDYIVTMMVRRLNVEGATTVVTDNEGVPRFLTTLNEPMELLVADDTSTMHSVSPLQCKDPLQEAYRDVLVVAFTRYSSLEQQS</sequence>
<dbReference type="RefSeq" id="WP_084090115.1">
    <property type="nucleotide sequence ID" value="NZ_FWXD01000007.1"/>
</dbReference>
<dbReference type="EMBL" id="FWXD01000007">
    <property type="protein sequence ID" value="SMC22690.1"/>
    <property type="molecule type" value="Genomic_DNA"/>
</dbReference>
<dbReference type="STRING" id="1121001.SAMN02745857_01447"/>
<reference evidence="1 2" key="1">
    <citation type="submission" date="2017-04" db="EMBL/GenBank/DDBJ databases">
        <authorList>
            <person name="Afonso C.L."/>
            <person name="Miller P.J."/>
            <person name="Scott M.A."/>
            <person name="Spackman E."/>
            <person name="Goraichik I."/>
            <person name="Dimitrov K.M."/>
            <person name="Suarez D.L."/>
            <person name="Swayne D.E."/>
        </authorList>
    </citation>
    <scope>NUCLEOTIDE SEQUENCE [LARGE SCALE GENOMIC DNA]</scope>
    <source>
        <strain evidence="1 2">DSM 23236</strain>
    </source>
</reference>
<name>A0A1W1XFI9_9NEIS</name>
<keyword evidence="2" id="KW-1185">Reference proteome</keyword>
<evidence type="ECO:0000313" key="1">
    <source>
        <dbReference type="EMBL" id="SMC22690.1"/>
    </source>
</evidence>
<evidence type="ECO:0000313" key="2">
    <source>
        <dbReference type="Proteomes" id="UP000192761"/>
    </source>
</evidence>
<accession>A0A1W1XFI9</accession>
<dbReference type="InterPro" id="IPR018724">
    <property type="entry name" value="2OG-Fe_dioxygenase"/>
</dbReference>
<organism evidence="1 2">
    <name type="scientific">Andreprevotia lacus DSM 23236</name>
    <dbReference type="NCBI Taxonomy" id="1121001"/>
    <lineage>
        <taxon>Bacteria</taxon>
        <taxon>Pseudomonadati</taxon>
        <taxon>Pseudomonadota</taxon>
        <taxon>Betaproteobacteria</taxon>
        <taxon>Neisseriales</taxon>
        <taxon>Chitinibacteraceae</taxon>
        <taxon>Andreprevotia</taxon>
    </lineage>
</organism>
<gene>
    <name evidence="1" type="ORF">SAMN02745857_01447</name>
</gene>
<dbReference type="Gene3D" id="2.60.120.620">
    <property type="entry name" value="q2cbj1_9rhob like domain"/>
    <property type="match status" value="1"/>
</dbReference>
<dbReference type="AlphaFoldDB" id="A0A1W1XFI9"/>
<proteinExistence type="predicted"/>
<dbReference type="Proteomes" id="UP000192761">
    <property type="component" value="Unassembled WGS sequence"/>
</dbReference>
<dbReference type="GO" id="GO:0051213">
    <property type="term" value="F:dioxygenase activity"/>
    <property type="evidence" value="ECO:0007669"/>
    <property type="project" value="InterPro"/>
</dbReference>
<dbReference type="OrthoDB" id="6681382at2"/>
<evidence type="ECO:0008006" key="3">
    <source>
        <dbReference type="Google" id="ProtNLM"/>
    </source>
</evidence>